<comment type="caution">
    <text evidence="2">The sequence shown here is derived from an EMBL/GenBank/DDBJ whole genome shotgun (WGS) entry which is preliminary data.</text>
</comment>
<feature type="compositionally biased region" description="Basic and acidic residues" evidence="1">
    <location>
        <begin position="89"/>
        <end position="98"/>
    </location>
</feature>
<evidence type="ECO:0000256" key="1">
    <source>
        <dbReference type="SAM" id="MobiDB-lite"/>
    </source>
</evidence>
<organism evidence="2 3">
    <name type="scientific">Streptomyces violaceusniger</name>
    <dbReference type="NCBI Taxonomy" id="68280"/>
    <lineage>
        <taxon>Bacteria</taxon>
        <taxon>Bacillati</taxon>
        <taxon>Actinomycetota</taxon>
        <taxon>Actinomycetes</taxon>
        <taxon>Kitasatosporales</taxon>
        <taxon>Streptomycetaceae</taxon>
        <taxon>Streptomyces</taxon>
        <taxon>Streptomyces violaceusniger group</taxon>
    </lineage>
</organism>
<dbReference type="EMBL" id="BJHW01000001">
    <property type="protein sequence ID" value="GDY57771.1"/>
    <property type="molecule type" value="Genomic_DNA"/>
</dbReference>
<reference evidence="2 3" key="1">
    <citation type="journal article" date="2020" name="Int. J. Syst. Evol. Microbiol.">
        <title>Reclassification of Streptomyces castelarensis and Streptomyces sporoclivatus as later heterotypic synonyms of Streptomyces antimycoticus.</title>
        <authorList>
            <person name="Komaki H."/>
            <person name="Tamura T."/>
        </authorList>
    </citation>
    <scope>NUCLEOTIDE SEQUENCE [LARGE SCALE GENOMIC DNA]</scope>
    <source>
        <strain evidence="2 3">NBRC 13459</strain>
    </source>
</reference>
<gene>
    <name evidence="2" type="ORF">SVIO_083940</name>
</gene>
<dbReference type="GO" id="GO:0016491">
    <property type="term" value="F:oxidoreductase activity"/>
    <property type="evidence" value="ECO:0007669"/>
    <property type="project" value="InterPro"/>
</dbReference>
<accession>A0A4D4L877</accession>
<dbReference type="OrthoDB" id="8156917at2"/>
<evidence type="ECO:0000313" key="2">
    <source>
        <dbReference type="EMBL" id="GDY57771.1"/>
    </source>
</evidence>
<dbReference type="AlphaFoldDB" id="A0A4D4L877"/>
<sequence>MFRLRADPRGALSHTDPELRALHIGCGAALMNLRVAVAHEGWEAATRLLPDPVAPMLLASVTPTSAMTHVQRVLRLGYGPGAGKTPRRPVHDVLDIEP</sequence>
<proteinExistence type="predicted"/>
<dbReference type="Proteomes" id="UP000301309">
    <property type="component" value="Unassembled WGS sequence"/>
</dbReference>
<dbReference type="Gene3D" id="3.40.109.10">
    <property type="entry name" value="NADH Oxidase"/>
    <property type="match status" value="1"/>
</dbReference>
<feature type="region of interest" description="Disordered" evidence="1">
    <location>
        <begin position="77"/>
        <end position="98"/>
    </location>
</feature>
<keyword evidence="3" id="KW-1185">Reference proteome</keyword>
<name>A0A4D4L877_STRVO</name>
<evidence type="ECO:0000313" key="3">
    <source>
        <dbReference type="Proteomes" id="UP000301309"/>
    </source>
</evidence>
<evidence type="ECO:0008006" key="4">
    <source>
        <dbReference type="Google" id="ProtNLM"/>
    </source>
</evidence>
<dbReference type="RefSeq" id="WP_137980180.1">
    <property type="nucleotide sequence ID" value="NZ_BAAASO010000007.1"/>
</dbReference>
<dbReference type="InterPro" id="IPR000415">
    <property type="entry name" value="Nitroreductase-like"/>
</dbReference>
<protein>
    <recommendedName>
        <fullName evidence="4">Nitroreductase domain-containing protein</fullName>
    </recommendedName>
</protein>